<protein>
    <submittedName>
        <fullName evidence="6">TetR family transcriptional regulator</fullName>
    </submittedName>
</protein>
<evidence type="ECO:0000313" key="7">
    <source>
        <dbReference type="Proteomes" id="UP000319824"/>
    </source>
</evidence>
<feature type="DNA-binding region" description="H-T-H motif" evidence="4">
    <location>
        <begin position="40"/>
        <end position="59"/>
    </location>
</feature>
<proteinExistence type="predicted"/>
<feature type="domain" description="HTH tetR-type" evidence="5">
    <location>
        <begin position="17"/>
        <end position="77"/>
    </location>
</feature>
<name>A0A559SSK1_9HYPH</name>
<keyword evidence="3" id="KW-0804">Transcription</keyword>
<dbReference type="InterPro" id="IPR001647">
    <property type="entry name" value="HTH_TetR"/>
</dbReference>
<dbReference type="Gene3D" id="1.10.357.10">
    <property type="entry name" value="Tetracycline Repressor, domain 2"/>
    <property type="match status" value="1"/>
</dbReference>
<dbReference type="InterPro" id="IPR009057">
    <property type="entry name" value="Homeodomain-like_sf"/>
</dbReference>
<dbReference type="InterPro" id="IPR050109">
    <property type="entry name" value="HTH-type_TetR-like_transc_reg"/>
</dbReference>
<accession>A0A559SSK1</accession>
<dbReference type="InterPro" id="IPR036271">
    <property type="entry name" value="Tet_transcr_reg_TetR-rel_C_sf"/>
</dbReference>
<evidence type="ECO:0000256" key="1">
    <source>
        <dbReference type="ARBA" id="ARBA00023015"/>
    </source>
</evidence>
<dbReference type="InterPro" id="IPR039536">
    <property type="entry name" value="TetR_C_Proteobacteria"/>
</dbReference>
<evidence type="ECO:0000259" key="5">
    <source>
        <dbReference type="PROSITE" id="PS50977"/>
    </source>
</evidence>
<dbReference type="PROSITE" id="PS50977">
    <property type="entry name" value="HTH_TETR_2"/>
    <property type="match status" value="1"/>
</dbReference>
<dbReference type="Proteomes" id="UP000319824">
    <property type="component" value="Unassembled WGS sequence"/>
</dbReference>
<dbReference type="SUPFAM" id="SSF48498">
    <property type="entry name" value="Tetracyclin repressor-like, C-terminal domain"/>
    <property type="match status" value="1"/>
</dbReference>
<evidence type="ECO:0000256" key="2">
    <source>
        <dbReference type="ARBA" id="ARBA00023125"/>
    </source>
</evidence>
<evidence type="ECO:0000256" key="4">
    <source>
        <dbReference type="PROSITE-ProRule" id="PRU00335"/>
    </source>
</evidence>
<reference evidence="6 7" key="1">
    <citation type="submission" date="2019-06" db="EMBL/GenBank/DDBJ databases">
        <title>Pac Bio to generate improved reference genome sequences for organisms with transposon mutant libraries (support for FEBA project).</title>
        <authorList>
            <person name="Blow M."/>
        </authorList>
    </citation>
    <scope>NUCLEOTIDE SEQUENCE [LARGE SCALE GENOMIC DNA]</scope>
    <source>
        <strain evidence="6 7">USDA 1844</strain>
    </source>
</reference>
<evidence type="ECO:0000256" key="3">
    <source>
        <dbReference type="ARBA" id="ARBA00023163"/>
    </source>
</evidence>
<dbReference type="GO" id="GO:0000976">
    <property type="term" value="F:transcription cis-regulatory region binding"/>
    <property type="evidence" value="ECO:0007669"/>
    <property type="project" value="TreeGrafter"/>
</dbReference>
<dbReference type="RefSeq" id="WP_028739426.1">
    <property type="nucleotide sequence ID" value="NZ_ATTQ01000002.1"/>
</dbReference>
<dbReference type="Pfam" id="PF00440">
    <property type="entry name" value="TetR_N"/>
    <property type="match status" value="1"/>
</dbReference>
<keyword evidence="1" id="KW-0805">Transcription regulation</keyword>
<keyword evidence="2 4" id="KW-0238">DNA-binding</keyword>
<evidence type="ECO:0000313" key="6">
    <source>
        <dbReference type="EMBL" id="TVZ65334.1"/>
    </source>
</evidence>
<dbReference type="Pfam" id="PF14246">
    <property type="entry name" value="TetR_C_7"/>
    <property type="match status" value="1"/>
</dbReference>
<dbReference type="GO" id="GO:0003700">
    <property type="term" value="F:DNA-binding transcription factor activity"/>
    <property type="evidence" value="ECO:0007669"/>
    <property type="project" value="TreeGrafter"/>
</dbReference>
<gene>
    <name evidence="6" type="ORF">BCL32_5633</name>
</gene>
<dbReference type="AlphaFoldDB" id="A0A559SSK1"/>
<dbReference type="SUPFAM" id="SSF46689">
    <property type="entry name" value="Homeodomain-like"/>
    <property type="match status" value="1"/>
</dbReference>
<sequence length="214" mass="24147">MDTHTGSTEAGAKARQGGSREAIIEAAGRLFLDRGFGSVSMDDLAKASGVARRTLYNQFETKEEIFREMLLRVSGQLEDAFPSGIEPDGDVEDVLCVIARAILEFHKKPEYCGFLRMVVADSRQFPWIAEEFAAVMEPRTERLVHYLAHLTALEILDCRNPVLAAHQFMGMLNEISLWPWMIGREGLPLAADEVVDETIRMFLQRYRRPQSKGN</sequence>
<dbReference type="FunFam" id="1.10.10.60:FF:000141">
    <property type="entry name" value="TetR family transcriptional regulator"/>
    <property type="match status" value="1"/>
</dbReference>
<dbReference type="PANTHER" id="PTHR30055:SF146">
    <property type="entry name" value="HTH-TYPE TRANSCRIPTIONAL DUAL REGULATOR CECR"/>
    <property type="match status" value="1"/>
</dbReference>
<dbReference type="PANTHER" id="PTHR30055">
    <property type="entry name" value="HTH-TYPE TRANSCRIPTIONAL REGULATOR RUTR"/>
    <property type="match status" value="1"/>
</dbReference>
<dbReference type="Gene3D" id="1.10.10.60">
    <property type="entry name" value="Homeodomain-like"/>
    <property type="match status" value="1"/>
</dbReference>
<dbReference type="EMBL" id="VISO01000003">
    <property type="protein sequence ID" value="TVZ65334.1"/>
    <property type="molecule type" value="Genomic_DNA"/>
</dbReference>
<dbReference type="PRINTS" id="PR00455">
    <property type="entry name" value="HTHTETR"/>
</dbReference>
<comment type="caution">
    <text evidence="6">The sequence shown here is derived from an EMBL/GenBank/DDBJ whole genome shotgun (WGS) entry which is preliminary data.</text>
</comment>
<organism evidence="6 7">
    <name type="scientific">Rhizobium mongolense USDA 1844</name>
    <dbReference type="NCBI Taxonomy" id="1079460"/>
    <lineage>
        <taxon>Bacteria</taxon>
        <taxon>Pseudomonadati</taxon>
        <taxon>Pseudomonadota</taxon>
        <taxon>Alphaproteobacteria</taxon>
        <taxon>Hyphomicrobiales</taxon>
        <taxon>Rhizobiaceae</taxon>
        <taxon>Rhizobium/Agrobacterium group</taxon>
        <taxon>Rhizobium</taxon>
    </lineage>
</organism>